<proteinExistence type="predicted"/>
<reference evidence="3" key="1">
    <citation type="journal article" date="2019" name="Int. J. Syst. Evol. Microbiol.">
        <title>The Global Catalogue of Microorganisms (GCM) 10K type strain sequencing project: providing services to taxonomists for standard genome sequencing and annotation.</title>
        <authorList>
            <consortium name="The Broad Institute Genomics Platform"/>
            <consortium name="The Broad Institute Genome Sequencing Center for Infectious Disease"/>
            <person name="Wu L."/>
            <person name="Ma J."/>
        </authorList>
    </citation>
    <scope>NUCLEOTIDE SEQUENCE [LARGE SCALE GENOMIC DNA]</scope>
    <source>
        <strain evidence="3">JCM 18392</strain>
    </source>
</reference>
<dbReference type="EMBL" id="BAABJY010000001">
    <property type="protein sequence ID" value="GAA4858426.1"/>
    <property type="molecule type" value="Genomic_DNA"/>
</dbReference>
<dbReference type="InterPro" id="IPR052204">
    <property type="entry name" value="PpiC/parvulin_rotamase"/>
</dbReference>
<dbReference type="InterPro" id="IPR036873">
    <property type="entry name" value="Rhodanese-like_dom_sf"/>
</dbReference>
<dbReference type="Pfam" id="PF00581">
    <property type="entry name" value="Rhodanese"/>
    <property type="match status" value="1"/>
</dbReference>
<evidence type="ECO:0000313" key="2">
    <source>
        <dbReference type="EMBL" id="GAA4858426.1"/>
    </source>
</evidence>
<name>A0ABP9DTD7_9GAMM</name>
<evidence type="ECO:0000259" key="1">
    <source>
        <dbReference type="PROSITE" id="PS50206"/>
    </source>
</evidence>
<feature type="domain" description="Rhodanese" evidence="1">
    <location>
        <begin position="18"/>
        <end position="106"/>
    </location>
</feature>
<protein>
    <recommendedName>
        <fullName evidence="1">Rhodanese domain-containing protein</fullName>
    </recommendedName>
</protein>
<accession>A0ABP9DTD7</accession>
<dbReference type="Proteomes" id="UP001501323">
    <property type="component" value="Unassembled WGS sequence"/>
</dbReference>
<dbReference type="SUPFAM" id="SSF52821">
    <property type="entry name" value="Rhodanese/Cell cycle control phosphatase"/>
    <property type="match status" value="1"/>
</dbReference>
<keyword evidence="3" id="KW-1185">Reference proteome</keyword>
<organism evidence="2 3">
    <name type="scientific">Luteimonas vadosa</name>
    <dbReference type="NCBI Taxonomy" id="1165507"/>
    <lineage>
        <taxon>Bacteria</taxon>
        <taxon>Pseudomonadati</taxon>
        <taxon>Pseudomonadota</taxon>
        <taxon>Gammaproteobacteria</taxon>
        <taxon>Lysobacterales</taxon>
        <taxon>Lysobacteraceae</taxon>
        <taxon>Luteimonas</taxon>
    </lineage>
</organism>
<gene>
    <name evidence="2" type="ORF">GCM10023332_07870</name>
</gene>
<dbReference type="SMART" id="SM00450">
    <property type="entry name" value="RHOD"/>
    <property type="match status" value="1"/>
</dbReference>
<dbReference type="PANTHER" id="PTHR43629:SF2">
    <property type="entry name" value="RHODANESE-LIKE_PPIC DOMAIN-CONTAINING PROTEIN 12, CHLOROPLASTIC"/>
    <property type="match status" value="1"/>
</dbReference>
<dbReference type="PANTHER" id="PTHR43629">
    <property type="entry name" value="PEPTIDYL-PROLYL CIS-TRANS ISOMERASE"/>
    <property type="match status" value="1"/>
</dbReference>
<dbReference type="PROSITE" id="PS50206">
    <property type="entry name" value="RHODANESE_3"/>
    <property type="match status" value="1"/>
</dbReference>
<evidence type="ECO:0000313" key="3">
    <source>
        <dbReference type="Proteomes" id="UP001501323"/>
    </source>
</evidence>
<dbReference type="InterPro" id="IPR001763">
    <property type="entry name" value="Rhodanese-like_dom"/>
</dbReference>
<dbReference type="RefSeq" id="WP_345294186.1">
    <property type="nucleotide sequence ID" value="NZ_BAABJY010000001.1"/>
</dbReference>
<dbReference type="CDD" id="cd00158">
    <property type="entry name" value="RHOD"/>
    <property type="match status" value="1"/>
</dbReference>
<dbReference type="Gene3D" id="3.40.250.10">
    <property type="entry name" value="Rhodanese-like domain"/>
    <property type="match status" value="1"/>
</dbReference>
<sequence>MSDPVQTLSAGEALDRVRAGTLVLVDVRPPGERALAAVPVPYESLESGGLERLMARPRDQALAFLCHHGVRSEQAARYFLAQGFREVHNVVGGIEAWACEVDPTIPRY</sequence>
<comment type="caution">
    <text evidence="2">The sequence shown here is derived from an EMBL/GenBank/DDBJ whole genome shotgun (WGS) entry which is preliminary data.</text>
</comment>